<name>B9SLL3_RICCO</name>
<reference evidence="2" key="1">
    <citation type="journal article" date="2010" name="Nat. Biotechnol.">
        <title>Draft genome sequence of the oilseed species Ricinus communis.</title>
        <authorList>
            <person name="Chan A.P."/>
            <person name="Crabtree J."/>
            <person name="Zhao Q."/>
            <person name="Lorenzi H."/>
            <person name="Orvis J."/>
            <person name="Puiu D."/>
            <person name="Melake-Berhan A."/>
            <person name="Jones K.M."/>
            <person name="Redman J."/>
            <person name="Chen G."/>
            <person name="Cahoon E.B."/>
            <person name="Gedil M."/>
            <person name="Stanke M."/>
            <person name="Haas B.J."/>
            <person name="Wortman J.R."/>
            <person name="Fraser-Liggett C.M."/>
            <person name="Ravel J."/>
            <person name="Rabinowicz P.D."/>
        </authorList>
    </citation>
    <scope>NUCLEOTIDE SEQUENCE [LARGE SCALE GENOMIC DNA]</scope>
    <source>
        <strain evidence="2">cv. Hale</strain>
    </source>
</reference>
<evidence type="ECO:0000313" key="2">
    <source>
        <dbReference type="Proteomes" id="UP000008311"/>
    </source>
</evidence>
<gene>
    <name evidence="1" type="ORF">RCOM_0592700</name>
</gene>
<dbReference type="AlphaFoldDB" id="B9SLL3"/>
<dbReference type="EMBL" id="EQ974018">
    <property type="protein sequence ID" value="EEF35513.1"/>
    <property type="molecule type" value="Genomic_DNA"/>
</dbReference>
<dbReference type="Proteomes" id="UP000008311">
    <property type="component" value="Unassembled WGS sequence"/>
</dbReference>
<keyword evidence="2" id="KW-1185">Reference proteome</keyword>
<sequence>MAESSKTTIKDNAKGPDFKKVVTSASGNFSDLSWTPMDDKIEVRLPGNKHPATSKEVDAYIDKVLYIKSSKKRLSVFTEICPKKE</sequence>
<organism evidence="1 2">
    <name type="scientific">Ricinus communis</name>
    <name type="common">Castor bean</name>
    <dbReference type="NCBI Taxonomy" id="3988"/>
    <lineage>
        <taxon>Eukaryota</taxon>
        <taxon>Viridiplantae</taxon>
        <taxon>Streptophyta</taxon>
        <taxon>Embryophyta</taxon>
        <taxon>Tracheophyta</taxon>
        <taxon>Spermatophyta</taxon>
        <taxon>Magnoliopsida</taxon>
        <taxon>eudicotyledons</taxon>
        <taxon>Gunneridae</taxon>
        <taxon>Pentapetalae</taxon>
        <taxon>rosids</taxon>
        <taxon>fabids</taxon>
        <taxon>Malpighiales</taxon>
        <taxon>Euphorbiaceae</taxon>
        <taxon>Acalyphoideae</taxon>
        <taxon>Acalypheae</taxon>
        <taxon>Ricinus</taxon>
    </lineage>
</organism>
<accession>B9SLL3</accession>
<proteinExistence type="predicted"/>
<dbReference type="InParanoid" id="B9SLL3"/>
<evidence type="ECO:0000313" key="1">
    <source>
        <dbReference type="EMBL" id="EEF35513.1"/>
    </source>
</evidence>
<protein>
    <submittedName>
        <fullName evidence="1">Uncharacterized protein</fullName>
    </submittedName>
</protein>